<evidence type="ECO:0000313" key="1">
    <source>
        <dbReference type="EMBL" id="WCD56183.1"/>
    </source>
</evidence>
<gene>
    <name evidence="1" type="primary">KSC_gp046</name>
</gene>
<accession>A0AAE9WYQ7</accession>
<proteinExistence type="predicted"/>
<dbReference type="EMBL" id="OQ135104">
    <property type="protein sequence ID" value="WCD56183.1"/>
    <property type="molecule type" value="Genomic_DNA"/>
</dbReference>
<reference evidence="2" key="1">
    <citation type="journal article" date="2024" name="Viruses">
        <title>New Genera and Species of Caulobacter and Brevundimonas Bacteriophages Provide Insights into Phage Genome Evolution.</title>
        <authorList>
            <person name="Ely B."/>
            <person name="Hils M."/>
            <person name="Clarke A."/>
            <person name="Albert M."/>
            <person name="Holness N."/>
            <person name="Lenski J."/>
            <person name="Mohammadi T."/>
        </authorList>
    </citation>
    <scope>NUCLEOTIDE SEQUENCE [LARGE SCALE GENOMIC DNA]</scope>
</reference>
<dbReference type="Proteomes" id="UP001221122">
    <property type="component" value="Segment"/>
</dbReference>
<evidence type="ECO:0000313" key="2">
    <source>
        <dbReference type="Proteomes" id="UP001221122"/>
    </source>
</evidence>
<protein>
    <submittedName>
        <fullName evidence="1">Uncharacterized protein</fullName>
    </submittedName>
</protein>
<organism evidence="1 2">
    <name type="scientific">Caulobacter phage KSC</name>
    <dbReference type="NCBI Taxonomy" id="3020398"/>
    <lineage>
        <taxon>Viruses</taxon>
        <taxon>Duplodnaviria</taxon>
        <taxon>Heunggongvirae</taxon>
        <taxon>Uroviricota</taxon>
        <taxon>Caudoviricetes</taxon>
        <taxon>Autographivirales</taxon>
        <taxon>Autonotataviridae</taxon>
        <taxon>Percyvirus</taxon>
        <taxon>Percyvirus KSC</taxon>
    </lineage>
</organism>
<name>A0AAE9WYQ7_9CAUD</name>
<sequence>MRLTTLSAADGKQVLTVVGSAAWVGFLVGDYVNTVGFGNATNGATLGVDFAWRVRSINTTTLELEALPGQTLPANFGTVNCGGALLRRTDVRISFVRVLDYDRLRIEAVPRPGNEAAGTFGVAVTNTPSVAISSGTVMTNAAPFAGTSGATAHLAISAATTNATSLKGSAGKCVGGLLVNTTAATKFFKFYNKATAPTVGTDTPVLTLPILANSSLALTSVWDQYGHYFATGIAYAITGAVANNDTTAVAAGDVIVNLLFV</sequence>
<keyword evidence="2" id="KW-1185">Reference proteome</keyword>